<dbReference type="PANTHER" id="PTHR13800:SF44">
    <property type="entry name" value="TRANSIENT RECEPTOR POTENTIAL CHANNEL"/>
    <property type="match status" value="1"/>
</dbReference>
<organism evidence="4">
    <name type="scientific">Onchocerca ochengi</name>
    <name type="common">Filarial nematode worm</name>
    <dbReference type="NCBI Taxonomy" id="42157"/>
    <lineage>
        <taxon>Eukaryota</taxon>
        <taxon>Metazoa</taxon>
        <taxon>Ecdysozoa</taxon>
        <taxon>Nematoda</taxon>
        <taxon>Chromadorea</taxon>
        <taxon>Rhabditida</taxon>
        <taxon>Spirurina</taxon>
        <taxon>Spiruromorpha</taxon>
        <taxon>Filarioidea</taxon>
        <taxon>Onchocercidae</taxon>
        <taxon>Onchocerca</taxon>
    </lineage>
</organism>
<dbReference type="WBParaSite" id="nOo.2.0.1.t13243-RA">
    <property type="protein sequence ID" value="nOo.2.0.1.t13243-RA"/>
    <property type="gene ID" value="nOo.2.0.1.g13243"/>
</dbReference>
<feature type="transmembrane region" description="Helical" evidence="1">
    <location>
        <begin position="26"/>
        <end position="51"/>
    </location>
</feature>
<reference evidence="4" key="1">
    <citation type="submission" date="2016-06" db="UniProtKB">
        <authorList>
            <consortium name="WormBaseParasite"/>
        </authorList>
    </citation>
    <scope>IDENTIFICATION</scope>
</reference>
<keyword evidence="1" id="KW-0472">Membrane</keyword>
<dbReference type="InterPro" id="IPR050927">
    <property type="entry name" value="TRPM"/>
</dbReference>
<name>A0A182EYI6_ONCOC</name>
<gene>
    <name evidence="2" type="ORF">NOO_LOCUS13243</name>
</gene>
<dbReference type="AlphaFoldDB" id="A0A182EYI6"/>
<accession>A0A182EYI6</accession>
<dbReference type="EMBL" id="UYRW01014208">
    <property type="protein sequence ID" value="VDN00676.1"/>
    <property type="molecule type" value="Genomic_DNA"/>
</dbReference>
<evidence type="ECO:0000256" key="1">
    <source>
        <dbReference type="SAM" id="Phobius"/>
    </source>
</evidence>
<keyword evidence="1" id="KW-0812">Transmembrane</keyword>
<evidence type="ECO:0000313" key="3">
    <source>
        <dbReference type="Proteomes" id="UP000271087"/>
    </source>
</evidence>
<evidence type="ECO:0000313" key="2">
    <source>
        <dbReference type="EMBL" id="VDN00676.1"/>
    </source>
</evidence>
<keyword evidence="3" id="KW-1185">Reference proteome</keyword>
<dbReference type="GO" id="GO:0030001">
    <property type="term" value="P:metal ion transport"/>
    <property type="evidence" value="ECO:0007669"/>
    <property type="project" value="TreeGrafter"/>
</dbReference>
<evidence type="ECO:0000313" key="4">
    <source>
        <dbReference type="WBParaSite" id="nOo.2.0.1.t13243-RA"/>
    </source>
</evidence>
<dbReference type="OrthoDB" id="301415at2759"/>
<protein>
    <submittedName>
        <fullName evidence="4">ABC transporter permease</fullName>
    </submittedName>
</protein>
<dbReference type="STRING" id="42157.A0A182EYI6"/>
<dbReference type="GO" id="GO:0005886">
    <property type="term" value="C:plasma membrane"/>
    <property type="evidence" value="ECO:0007669"/>
    <property type="project" value="TreeGrafter"/>
</dbReference>
<sequence length="81" mass="9770">MSIKSIVRLTHSSERPIKFRRKLYEFYVAPITTFWAWAITFCVFLFCFAYTLLVKTLLRPTWLEWLVFAYVASFGLEHLRK</sequence>
<dbReference type="PANTHER" id="PTHR13800">
    <property type="entry name" value="TRANSIENT RECEPTOR POTENTIAL CATION CHANNEL, SUBFAMILY M, MEMBER 6"/>
    <property type="match status" value="1"/>
</dbReference>
<reference evidence="2 3" key="2">
    <citation type="submission" date="2018-08" db="EMBL/GenBank/DDBJ databases">
        <authorList>
            <person name="Laetsch R D."/>
            <person name="Stevens L."/>
            <person name="Kumar S."/>
            <person name="Blaxter L. M."/>
        </authorList>
    </citation>
    <scope>NUCLEOTIDE SEQUENCE [LARGE SCALE GENOMIC DNA]</scope>
</reference>
<dbReference type="Proteomes" id="UP000271087">
    <property type="component" value="Unassembled WGS sequence"/>
</dbReference>
<dbReference type="GO" id="GO:0005261">
    <property type="term" value="F:monoatomic cation channel activity"/>
    <property type="evidence" value="ECO:0007669"/>
    <property type="project" value="TreeGrafter"/>
</dbReference>
<proteinExistence type="predicted"/>
<keyword evidence="1" id="KW-1133">Transmembrane helix</keyword>